<dbReference type="AlphaFoldDB" id="A0A1Y1SFY9"/>
<proteinExistence type="inferred from homology"/>
<dbReference type="GO" id="GO:0046872">
    <property type="term" value="F:metal ion binding"/>
    <property type="evidence" value="ECO:0007669"/>
    <property type="project" value="UniProtKB-UniRule"/>
</dbReference>
<dbReference type="PANTHER" id="PTHR30040">
    <property type="entry name" value="THIAMINE BIOSYNTHESIS LIPOPROTEIN APBE"/>
    <property type="match status" value="1"/>
</dbReference>
<comment type="similarity">
    <text evidence="1 11">Belongs to the ApbE family.</text>
</comment>
<evidence type="ECO:0000256" key="10">
    <source>
        <dbReference type="ARBA" id="ARBA00048540"/>
    </source>
</evidence>
<feature type="binding site" evidence="12">
    <location>
        <position position="260"/>
    </location>
    <ligand>
        <name>Mg(2+)</name>
        <dbReference type="ChEBI" id="CHEBI:18420"/>
    </ligand>
</feature>
<dbReference type="GO" id="GO:0016740">
    <property type="term" value="F:transferase activity"/>
    <property type="evidence" value="ECO:0007669"/>
    <property type="project" value="UniProtKB-UniRule"/>
</dbReference>
<dbReference type="EC" id="2.7.1.180" evidence="2 11"/>
<dbReference type="PIRSF" id="PIRSF006268">
    <property type="entry name" value="ApbE"/>
    <property type="match status" value="1"/>
</dbReference>
<evidence type="ECO:0000256" key="3">
    <source>
        <dbReference type="ARBA" id="ARBA00016337"/>
    </source>
</evidence>
<comment type="cofactor">
    <cofactor evidence="12">
        <name>Mg(2+)</name>
        <dbReference type="ChEBI" id="CHEBI:18420"/>
    </cofactor>
    <cofactor evidence="12">
        <name>Mn(2+)</name>
        <dbReference type="ChEBI" id="CHEBI:29035"/>
    </cofactor>
    <text evidence="12">Magnesium. Can also use manganese.</text>
</comment>
<evidence type="ECO:0000256" key="9">
    <source>
        <dbReference type="ARBA" id="ARBA00031306"/>
    </source>
</evidence>
<gene>
    <name evidence="13" type="ORF">ATO7_01865</name>
</gene>
<keyword evidence="8 11" id="KW-0460">Magnesium</keyword>
<dbReference type="RefSeq" id="WP_083559209.1">
    <property type="nucleotide sequence ID" value="NZ_AQQV01000001.1"/>
</dbReference>
<dbReference type="InterPro" id="IPR024932">
    <property type="entry name" value="ApbE"/>
</dbReference>
<dbReference type="EMBL" id="AQQV01000001">
    <property type="protein sequence ID" value="ORE88582.1"/>
    <property type="molecule type" value="Genomic_DNA"/>
</dbReference>
<dbReference type="Gene3D" id="3.10.520.10">
    <property type="entry name" value="ApbE-like domains"/>
    <property type="match status" value="1"/>
</dbReference>
<evidence type="ECO:0000256" key="2">
    <source>
        <dbReference type="ARBA" id="ARBA00011955"/>
    </source>
</evidence>
<dbReference type="InterPro" id="IPR003374">
    <property type="entry name" value="ApbE-like_sf"/>
</dbReference>
<keyword evidence="14" id="KW-1185">Reference proteome</keyword>
<dbReference type="OrthoDB" id="9778595at2"/>
<comment type="catalytic activity">
    <reaction evidence="10 11">
        <text>L-threonyl-[protein] + FAD = FMN-L-threonyl-[protein] + AMP + H(+)</text>
        <dbReference type="Rhea" id="RHEA:36847"/>
        <dbReference type="Rhea" id="RHEA-COMP:11060"/>
        <dbReference type="Rhea" id="RHEA-COMP:11061"/>
        <dbReference type="ChEBI" id="CHEBI:15378"/>
        <dbReference type="ChEBI" id="CHEBI:30013"/>
        <dbReference type="ChEBI" id="CHEBI:57692"/>
        <dbReference type="ChEBI" id="CHEBI:74257"/>
        <dbReference type="ChEBI" id="CHEBI:456215"/>
        <dbReference type="EC" id="2.7.1.180"/>
    </reaction>
</comment>
<evidence type="ECO:0000313" key="14">
    <source>
        <dbReference type="Proteomes" id="UP000192342"/>
    </source>
</evidence>
<dbReference type="SUPFAM" id="SSF143631">
    <property type="entry name" value="ApbE-like"/>
    <property type="match status" value="1"/>
</dbReference>
<organism evidence="13 14">
    <name type="scientific">Oceanococcus atlanticus</name>
    <dbReference type="NCBI Taxonomy" id="1317117"/>
    <lineage>
        <taxon>Bacteria</taxon>
        <taxon>Pseudomonadati</taxon>
        <taxon>Pseudomonadota</taxon>
        <taxon>Gammaproteobacteria</taxon>
        <taxon>Chromatiales</taxon>
        <taxon>Oceanococcaceae</taxon>
        <taxon>Oceanococcus</taxon>
    </lineage>
</organism>
<keyword evidence="7 11" id="KW-0274">FAD</keyword>
<sequence>MRTLHVHRFSAMAGPCALHFYSDGDAAAIAAAAEQEVRRIQDKYSRFQPDSVISQINACAPGSSAELDPETCSLLDFADAAYAQSQGLFDISAGVLRRAWDFRAAKIPSSSDIAKLLPLIGWHQMRWQAPLLSLPRDGMEIDFGGFGKEYAADCAARCLRQAGVQHGLVDLSGDICVLGPHPDGQPWQVGIQHPRAAQAIAQLPISAGAVASSGDYERSFIANGQRYHHILDPRTGWPSQGLSAVSVMAEQCIVAGMASTTAMLMGPSAGLDWLRALGLPFLAVDEALRIHRHDDPHATQKKPAGEAPRA</sequence>
<evidence type="ECO:0000256" key="6">
    <source>
        <dbReference type="ARBA" id="ARBA00022723"/>
    </source>
</evidence>
<protein>
    <recommendedName>
        <fullName evidence="3 11">FAD:protein FMN transferase</fullName>
        <ecNumber evidence="2 11">2.7.1.180</ecNumber>
    </recommendedName>
    <alternativeName>
        <fullName evidence="9 11">Flavin transferase</fullName>
    </alternativeName>
</protein>
<keyword evidence="5 11" id="KW-0808">Transferase</keyword>
<evidence type="ECO:0000256" key="1">
    <source>
        <dbReference type="ARBA" id="ARBA00008282"/>
    </source>
</evidence>
<dbReference type="Proteomes" id="UP000192342">
    <property type="component" value="Unassembled WGS sequence"/>
</dbReference>
<keyword evidence="6 11" id="KW-0479">Metal-binding</keyword>
<keyword evidence="4 11" id="KW-0285">Flavoprotein</keyword>
<feature type="binding site" evidence="12">
    <location>
        <position position="145"/>
    </location>
    <ligand>
        <name>Mg(2+)</name>
        <dbReference type="ChEBI" id="CHEBI:18420"/>
    </ligand>
</feature>
<evidence type="ECO:0000256" key="5">
    <source>
        <dbReference type="ARBA" id="ARBA00022679"/>
    </source>
</evidence>
<evidence type="ECO:0000256" key="11">
    <source>
        <dbReference type="PIRNR" id="PIRNR006268"/>
    </source>
</evidence>
<evidence type="ECO:0000256" key="4">
    <source>
        <dbReference type="ARBA" id="ARBA00022630"/>
    </source>
</evidence>
<dbReference type="STRING" id="1317117.ATO7_01865"/>
<dbReference type="Pfam" id="PF02424">
    <property type="entry name" value="ApbE"/>
    <property type="match status" value="1"/>
</dbReference>
<comment type="caution">
    <text evidence="13">The sequence shown here is derived from an EMBL/GenBank/DDBJ whole genome shotgun (WGS) entry which is preliminary data.</text>
</comment>
<accession>A0A1Y1SFY9</accession>
<dbReference type="PANTHER" id="PTHR30040:SF2">
    <property type="entry name" value="FAD:PROTEIN FMN TRANSFERASE"/>
    <property type="match status" value="1"/>
</dbReference>
<name>A0A1Y1SFY9_9GAMM</name>
<evidence type="ECO:0000256" key="7">
    <source>
        <dbReference type="ARBA" id="ARBA00022827"/>
    </source>
</evidence>
<evidence type="ECO:0000256" key="12">
    <source>
        <dbReference type="PIRSR" id="PIRSR006268-2"/>
    </source>
</evidence>
<reference evidence="13 14" key="1">
    <citation type="submission" date="2013-04" db="EMBL/GenBank/DDBJ databases">
        <title>Oceanococcus atlanticus 22II-S10r2 Genome Sequencing.</title>
        <authorList>
            <person name="Lai Q."/>
            <person name="Li G."/>
            <person name="Shao Z."/>
        </authorList>
    </citation>
    <scope>NUCLEOTIDE SEQUENCE [LARGE SCALE GENOMIC DNA]</scope>
    <source>
        <strain evidence="13 14">22II-S10r2</strain>
    </source>
</reference>
<evidence type="ECO:0000313" key="13">
    <source>
        <dbReference type="EMBL" id="ORE88582.1"/>
    </source>
</evidence>
<evidence type="ECO:0000256" key="8">
    <source>
        <dbReference type="ARBA" id="ARBA00022842"/>
    </source>
</evidence>